<evidence type="ECO:0000313" key="2">
    <source>
        <dbReference type="Proteomes" id="UP000669605"/>
    </source>
</evidence>
<name>A0ABX1QRR0_9PROT</name>
<protein>
    <submittedName>
        <fullName evidence="1">AAA family ATPase</fullName>
    </submittedName>
</protein>
<sequence>LDTTDRVFGVINRFRDQPGTRFKGVRIEIGEGENTVTVRFQEREVTAAMIEGVVNSLREVLNEPEALVNIAITEAIQFDTGFALKEFAKIAGVELKPGDVSQEE</sequence>
<gene>
    <name evidence="1" type="ORF">GV368_10915</name>
</gene>
<reference evidence="1 2" key="1">
    <citation type="journal article" date="2020" name="Curr. Microbiol.">
        <title>Tepidiphilus baoligensis sp. nov., a Novel Bacterium of the Family Hydrogenophilaceae Isolated from an Oil Reservoir.</title>
        <authorList>
            <person name="Zhang X."/>
            <person name="Wang G."/>
            <person name="Ma X."/>
            <person name="Yu J."/>
            <person name="You J."/>
            <person name="Xue Y."/>
            <person name="Ma Y."/>
        </authorList>
    </citation>
    <scope>NUCLEOTIDE SEQUENCE [LARGE SCALE GENOMIC DNA]</scope>
    <source>
        <strain evidence="1 2">B18-69</strain>
    </source>
</reference>
<feature type="non-terminal residue" evidence="1">
    <location>
        <position position="1"/>
    </location>
</feature>
<comment type="caution">
    <text evidence="1">The sequence shown here is derived from an EMBL/GenBank/DDBJ whole genome shotgun (WGS) entry which is preliminary data.</text>
</comment>
<dbReference type="EMBL" id="JAAAUB010000040">
    <property type="protein sequence ID" value="NMH17578.1"/>
    <property type="molecule type" value="Genomic_DNA"/>
</dbReference>
<evidence type="ECO:0000313" key="1">
    <source>
        <dbReference type="EMBL" id="NMH17578.1"/>
    </source>
</evidence>
<accession>A0ABX1QRR0</accession>
<organism evidence="1 2">
    <name type="scientific">Tepidiphilus baoligensis</name>
    <dbReference type="NCBI Taxonomy" id="2698687"/>
    <lineage>
        <taxon>Bacteria</taxon>
        <taxon>Pseudomonadati</taxon>
        <taxon>Pseudomonadota</taxon>
        <taxon>Hydrogenophilia</taxon>
        <taxon>Hydrogenophilales</taxon>
        <taxon>Hydrogenophilaceae</taxon>
        <taxon>Tepidiphilus</taxon>
    </lineage>
</organism>
<dbReference type="RefSeq" id="WP_206673411.1">
    <property type="nucleotide sequence ID" value="NZ_JBHSGH010000034.1"/>
</dbReference>
<keyword evidence="2" id="KW-1185">Reference proteome</keyword>
<proteinExistence type="predicted"/>
<dbReference type="Proteomes" id="UP000669605">
    <property type="component" value="Unassembled WGS sequence"/>
</dbReference>